<reference evidence="1 2" key="1">
    <citation type="submission" date="2018-06" db="EMBL/GenBank/DDBJ databases">
        <title>Comparative genomics of Brasilonema spp. strains.</title>
        <authorList>
            <person name="Alvarenga D.O."/>
            <person name="Fiore M.F."/>
            <person name="Varani A.M."/>
        </authorList>
    </citation>
    <scope>NUCLEOTIDE SEQUENCE [LARGE SCALE GENOMIC DNA]</scope>
    <source>
        <strain evidence="1 2">SPC951</strain>
    </source>
</reference>
<evidence type="ECO:0000313" key="1">
    <source>
        <dbReference type="EMBL" id="NMG20391.1"/>
    </source>
</evidence>
<evidence type="ECO:0000313" key="2">
    <source>
        <dbReference type="Proteomes" id="UP000718564"/>
    </source>
</evidence>
<protein>
    <submittedName>
        <fullName evidence="1">Uncharacterized protein</fullName>
    </submittedName>
</protein>
<dbReference type="EMBL" id="QMEB01000091">
    <property type="protein sequence ID" value="NMG20391.1"/>
    <property type="molecule type" value="Genomic_DNA"/>
</dbReference>
<dbReference type="RefSeq" id="WP_169155652.1">
    <property type="nucleotide sequence ID" value="NZ_CAWPJE010000073.1"/>
</dbReference>
<dbReference type="Proteomes" id="UP000718564">
    <property type="component" value="Unassembled WGS sequence"/>
</dbReference>
<keyword evidence="2" id="KW-1185">Reference proteome</keyword>
<gene>
    <name evidence="1" type="ORF">DP116_13335</name>
</gene>
<accession>A0ABX1P7R7</accession>
<comment type="caution">
    <text evidence="1">The sequence shown here is derived from an EMBL/GenBank/DDBJ whole genome shotgun (WGS) entry which is preliminary data.</text>
</comment>
<proteinExistence type="predicted"/>
<sequence>MTPEALNTFVKAVPFRPFRITLVNGTTYDIRHPEMLLLTRRDAFLSVRDNPDGEFADRVIAIGLSVVASATQLDTPAPAQPQDSAA</sequence>
<name>A0ABX1P7R7_9CYAN</name>
<organism evidence="1 2">
    <name type="scientific">Brasilonema bromeliae SPC951</name>
    <dbReference type="NCBI Taxonomy" id="385972"/>
    <lineage>
        <taxon>Bacteria</taxon>
        <taxon>Bacillati</taxon>
        <taxon>Cyanobacteriota</taxon>
        <taxon>Cyanophyceae</taxon>
        <taxon>Nostocales</taxon>
        <taxon>Scytonemataceae</taxon>
        <taxon>Brasilonema</taxon>
        <taxon>Bromeliae group (in: Brasilonema)</taxon>
    </lineage>
</organism>